<protein>
    <submittedName>
        <fullName evidence="2">DUF1294 domain-containing protein</fullName>
    </submittedName>
</protein>
<dbReference type="EMBL" id="CP049889">
    <property type="protein sequence ID" value="QIK52570.1"/>
    <property type="molecule type" value="Genomic_DNA"/>
</dbReference>
<keyword evidence="1" id="KW-0812">Transmembrane</keyword>
<feature type="transmembrane region" description="Helical" evidence="1">
    <location>
        <begin position="6"/>
        <end position="23"/>
    </location>
</feature>
<keyword evidence="1" id="KW-1133">Transmembrane helix</keyword>
<evidence type="ECO:0000313" key="3">
    <source>
        <dbReference type="Proteomes" id="UP000501830"/>
    </source>
</evidence>
<gene>
    <name evidence="2" type="ORF">G7058_11215</name>
</gene>
<keyword evidence="3" id="KW-1185">Reference proteome</keyword>
<proteinExistence type="predicted"/>
<dbReference type="Pfam" id="PF06961">
    <property type="entry name" value="DUF1294"/>
    <property type="match status" value="1"/>
</dbReference>
<name>A0A6G7WJV7_9LACT</name>
<dbReference type="Proteomes" id="UP000501830">
    <property type="component" value="Chromosome"/>
</dbReference>
<reference evidence="2 3" key="1">
    <citation type="journal article" date="2017" name="Int. J. Syst. Evol. Microbiol.">
        <title>Jeotgalibaca porci sp. nov. and Jeotgalibaca arthritidis sp. nov., isolated from pigs, and emended description of the genus Jeotgalibaca.</title>
        <authorList>
            <person name="Zamora L."/>
            <person name="Perez-Sancho M."/>
            <person name="Dominguez L."/>
            <person name="Fernandez-Garayzabal J.F."/>
            <person name="Vela A.I."/>
        </authorList>
    </citation>
    <scope>NUCLEOTIDE SEQUENCE [LARGE SCALE GENOMIC DNA]</scope>
    <source>
        <strain evidence="2 3">CCUG 69148</strain>
    </source>
</reference>
<accession>A0A6G7WJV7</accession>
<dbReference type="AlphaFoldDB" id="A0A6G7WJV7"/>
<dbReference type="InterPro" id="IPR010718">
    <property type="entry name" value="DUF1294"/>
</dbReference>
<evidence type="ECO:0000313" key="2">
    <source>
        <dbReference type="EMBL" id="QIK52570.1"/>
    </source>
</evidence>
<dbReference type="KEGG" id="jpo:G7058_11215"/>
<sequence length="88" mass="10612">MTTNYLFVWLGITNILLFYFMYSDKQKARKRKYRIPEKYLLILGILGGSLGGILGMHLFRHKTKHTYFYLVYILGMSLWVWIMTRVIR</sequence>
<feature type="transmembrane region" description="Helical" evidence="1">
    <location>
        <begin position="66"/>
        <end position="87"/>
    </location>
</feature>
<organism evidence="2 3">
    <name type="scientific">Jeotgalibaca porci</name>
    <dbReference type="NCBI Taxonomy" id="1868793"/>
    <lineage>
        <taxon>Bacteria</taxon>
        <taxon>Bacillati</taxon>
        <taxon>Bacillota</taxon>
        <taxon>Bacilli</taxon>
        <taxon>Lactobacillales</taxon>
        <taxon>Carnobacteriaceae</taxon>
        <taxon>Jeotgalibaca</taxon>
    </lineage>
</organism>
<feature type="transmembrane region" description="Helical" evidence="1">
    <location>
        <begin position="39"/>
        <end position="60"/>
    </location>
</feature>
<keyword evidence="1" id="KW-0472">Membrane</keyword>
<evidence type="ECO:0000256" key="1">
    <source>
        <dbReference type="SAM" id="Phobius"/>
    </source>
</evidence>